<name>A0A0N4W166_HAEPC</name>
<reference evidence="2 3" key="2">
    <citation type="submission" date="2018-11" db="EMBL/GenBank/DDBJ databases">
        <authorList>
            <consortium name="Pathogen Informatics"/>
        </authorList>
    </citation>
    <scope>NUCLEOTIDE SEQUENCE [LARGE SCALE GENOMIC DNA]</scope>
    <source>
        <strain evidence="2 3">MHpl1</strain>
    </source>
</reference>
<dbReference type="Proteomes" id="UP000268014">
    <property type="component" value="Unassembled WGS sequence"/>
</dbReference>
<keyword evidence="3" id="KW-1185">Reference proteome</keyword>
<evidence type="ECO:0000313" key="2">
    <source>
        <dbReference type="EMBL" id="VDO20723.1"/>
    </source>
</evidence>
<accession>A0A0N4W166</accession>
<reference evidence="4" key="1">
    <citation type="submission" date="2017-02" db="UniProtKB">
        <authorList>
            <consortium name="WormBaseParasite"/>
        </authorList>
    </citation>
    <scope>IDENTIFICATION</scope>
</reference>
<evidence type="ECO:0000313" key="4">
    <source>
        <dbReference type="WBParaSite" id="HPLM_0000336001-mRNA-1"/>
    </source>
</evidence>
<dbReference type="AlphaFoldDB" id="A0A0N4W166"/>
<dbReference type="WBParaSite" id="HPLM_0000336001-mRNA-1">
    <property type="protein sequence ID" value="HPLM_0000336001-mRNA-1"/>
    <property type="gene ID" value="HPLM_0000336001"/>
</dbReference>
<dbReference type="EMBL" id="UZAF01016113">
    <property type="protein sequence ID" value="VDO20723.1"/>
    <property type="molecule type" value="Genomic_DNA"/>
</dbReference>
<gene>
    <name evidence="2" type="ORF">HPLM_LOCUS3352</name>
</gene>
<evidence type="ECO:0000313" key="3">
    <source>
        <dbReference type="Proteomes" id="UP000268014"/>
    </source>
</evidence>
<dbReference type="OrthoDB" id="5799120at2759"/>
<protein>
    <submittedName>
        <fullName evidence="4">Coiled-coil domain-containing protein</fullName>
    </submittedName>
</protein>
<sequence length="365" mass="41254">MTPEDRNALSELEGRIAAMERRLRNARVARDSYVNFLKEKYPGWQPSTSFKASNTYEDTLVNRLLTSEYNWDEERDQRQRFVLKLKPRPLYEDIPARGPLLASDLERIRRRLTEISGQLRSIRETRLNLSTEDYLRSKINIEDRYDTNSSLMAIRSRLSDIALTTFEPVATPTSEQITNMKLAEEHDQYIDGIRAGRILSSLVELPKPAASTTFEQPATVENAVEIDKSQIPNVQQEEVHDSNKPHAALEAHIQERRVVTIANEVPQQSQVSTVSKEPPAQIVPSRQPSVYQKMMGIFGNTNSSDTDDDISLQVKPPPRIVDTQASLAQPVVRQSSSSMLSQYLTAGNSTAKDATSSDSDDDFFK</sequence>
<dbReference type="OMA" id="VHDSNKP"/>
<proteinExistence type="predicted"/>
<evidence type="ECO:0000256" key="1">
    <source>
        <dbReference type="SAM" id="MobiDB-lite"/>
    </source>
</evidence>
<feature type="region of interest" description="Disordered" evidence="1">
    <location>
        <begin position="346"/>
        <end position="365"/>
    </location>
</feature>
<organism evidence="4">
    <name type="scientific">Haemonchus placei</name>
    <name type="common">Barber's pole worm</name>
    <dbReference type="NCBI Taxonomy" id="6290"/>
    <lineage>
        <taxon>Eukaryota</taxon>
        <taxon>Metazoa</taxon>
        <taxon>Ecdysozoa</taxon>
        <taxon>Nematoda</taxon>
        <taxon>Chromadorea</taxon>
        <taxon>Rhabditida</taxon>
        <taxon>Rhabditina</taxon>
        <taxon>Rhabditomorpha</taxon>
        <taxon>Strongyloidea</taxon>
        <taxon>Trichostrongylidae</taxon>
        <taxon>Haemonchus</taxon>
    </lineage>
</organism>